<dbReference type="RefSeq" id="XP_031803159.1">
    <property type="nucleotide sequence ID" value="XM_031947299.1"/>
</dbReference>
<evidence type="ECO:0000313" key="9">
    <source>
        <dbReference type="Proteomes" id="UP000007648"/>
    </source>
</evidence>
<feature type="domain" description="UPAR/Ly6" evidence="7">
    <location>
        <begin position="21"/>
        <end position="108"/>
    </location>
</feature>
<dbReference type="FunFam" id="2.10.60.10:FF:000003">
    <property type="entry name" value="lymphocyte antigen 6E isoform X1"/>
    <property type="match status" value="1"/>
</dbReference>
<organism evidence="8 9">
    <name type="scientific">Sarcophilus harrisii</name>
    <name type="common">Tasmanian devil</name>
    <name type="synonym">Sarcophilus laniarius</name>
    <dbReference type="NCBI Taxonomy" id="9305"/>
    <lineage>
        <taxon>Eukaryota</taxon>
        <taxon>Metazoa</taxon>
        <taxon>Chordata</taxon>
        <taxon>Craniata</taxon>
        <taxon>Vertebrata</taxon>
        <taxon>Euteleostomi</taxon>
        <taxon>Mammalia</taxon>
        <taxon>Metatheria</taxon>
        <taxon>Dasyuromorphia</taxon>
        <taxon>Dasyuridae</taxon>
        <taxon>Sarcophilus</taxon>
    </lineage>
</organism>
<evidence type="ECO:0000256" key="6">
    <source>
        <dbReference type="SAM" id="SignalP"/>
    </source>
</evidence>
<dbReference type="SMART" id="SM00134">
    <property type="entry name" value="LU"/>
    <property type="match status" value="1"/>
</dbReference>
<evidence type="ECO:0000256" key="2">
    <source>
        <dbReference type="ARBA" id="ARBA00022475"/>
    </source>
</evidence>
<evidence type="ECO:0000313" key="8">
    <source>
        <dbReference type="Ensembl" id="ENSSHAP00000024298.1"/>
    </source>
</evidence>
<evidence type="ECO:0000259" key="7">
    <source>
        <dbReference type="SMART" id="SM00134"/>
    </source>
</evidence>
<dbReference type="FunCoup" id="A0A7N4UXV2">
    <property type="interactions" value="142"/>
</dbReference>
<evidence type="ECO:0000256" key="4">
    <source>
        <dbReference type="ARBA" id="ARBA00023136"/>
    </source>
</evidence>
<dbReference type="Gene3D" id="2.10.60.10">
    <property type="entry name" value="CD59"/>
    <property type="match status" value="1"/>
</dbReference>
<protein>
    <recommendedName>
        <fullName evidence="7">UPAR/Ly6 domain-containing protein</fullName>
    </recommendedName>
</protein>
<dbReference type="PANTHER" id="PTHR16983">
    <property type="entry name" value="UPAR/LY6 DOMAIN-CONTAINING PROTEIN"/>
    <property type="match status" value="1"/>
</dbReference>
<dbReference type="KEGG" id="shr:100930503"/>
<evidence type="ECO:0000256" key="1">
    <source>
        <dbReference type="ARBA" id="ARBA00004236"/>
    </source>
</evidence>
<keyword evidence="5" id="KW-0325">Glycoprotein</keyword>
<dbReference type="GO" id="GO:0005886">
    <property type="term" value="C:plasma membrane"/>
    <property type="evidence" value="ECO:0007669"/>
    <property type="project" value="UniProtKB-SubCell"/>
</dbReference>
<dbReference type="GeneTree" id="ENSGT00970000195823"/>
<comment type="subcellular location">
    <subcellularLocation>
        <location evidence="1">Cell membrane</location>
    </subcellularLocation>
</comment>
<dbReference type="GO" id="GO:0030550">
    <property type="term" value="F:acetylcholine receptor inhibitor activity"/>
    <property type="evidence" value="ECO:0007669"/>
    <property type="project" value="TreeGrafter"/>
</dbReference>
<name>A0A7N4UXV2_SARHA</name>
<dbReference type="PANTHER" id="PTHR16983:SF13">
    <property type="entry name" value="LYMPHOCYTE ANTIGEN 6E"/>
    <property type="match status" value="1"/>
</dbReference>
<dbReference type="InterPro" id="IPR035076">
    <property type="entry name" value="Toxin/TOLIP"/>
</dbReference>
<feature type="signal peptide" evidence="6">
    <location>
        <begin position="1"/>
        <end position="20"/>
    </location>
</feature>
<feature type="chain" id="PRO_5029757389" description="UPAR/Ly6 domain-containing protein" evidence="6">
    <location>
        <begin position="21"/>
        <end position="127"/>
    </location>
</feature>
<keyword evidence="2" id="KW-1003">Cell membrane</keyword>
<dbReference type="OrthoDB" id="10002433at2759"/>
<dbReference type="AlphaFoldDB" id="A0A7N4UXV2"/>
<keyword evidence="3 6" id="KW-0732">Signal</keyword>
<dbReference type="GeneID" id="100930503"/>
<sequence>MKVFMLVLLSMLMVGERAHALVCFTCIKKKSFLGCMKFTFCSVDDKYCISQTSSLNSDHKQRRLSKYCSPVCPNDSHIPGVTVVNIRCCNKSLCNVSSNDGGHQASSLMLGLSVLCTLLSTPGKPGA</sequence>
<dbReference type="Pfam" id="PF00087">
    <property type="entry name" value="Toxin_TOLIP"/>
    <property type="match status" value="1"/>
</dbReference>
<reference evidence="8 9" key="1">
    <citation type="journal article" date="2011" name="Proc. Natl. Acad. Sci. U.S.A.">
        <title>Genetic diversity and population structure of the endangered marsupial Sarcophilus harrisii (Tasmanian devil).</title>
        <authorList>
            <person name="Miller W."/>
            <person name="Hayes V.M."/>
            <person name="Ratan A."/>
            <person name="Petersen D.C."/>
            <person name="Wittekindt N.E."/>
            <person name="Miller J."/>
            <person name="Walenz B."/>
            <person name="Knight J."/>
            <person name="Qi J."/>
            <person name="Zhao F."/>
            <person name="Wang Q."/>
            <person name="Bedoya-Reina O.C."/>
            <person name="Katiyar N."/>
            <person name="Tomsho L.P."/>
            <person name="Kasson L.M."/>
            <person name="Hardie R.A."/>
            <person name="Woodbridge P."/>
            <person name="Tindall E.A."/>
            <person name="Bertelsen M.F."/>
            <person name="Dixon D."/>
            <person name="Pyecroft S."/>
            <person name="Helgen K.M."/>
            <person name="Lesk A.M."/>
            <person name="Pringle T.H."/>
            <person name="Patterson N."/>
            <person name="Zhang Y."/>
            <person name="Kreiss A."/>
            <person name="Woods G.M."/>
            <person name="Jones M.E."/>
            <person name="Schuster S.C."/>
        </authorList>
    </citation>
    <scope>NUCLEOTIDE SEQUENCE [LARGE SCALE GENOMIC DNA]</scope>
</reference>
<keyword evidence="9" id="KW-1185">Reference proteome</keyword>
<reference evidence="8" key="2">
    <citation type="submission" date="2025-08" db="UniProtKB">
        <authorList>
            <consortium name="Ensembl"/>
        </authorList>
    </citation>
    <scope>IDENTIFICATION</scope>
</reference>
<reference evidence="8" key="3">
    <citation type="submission" date="2025-09" db="UniProtKB">
        <authorList>
            <consortium name="Ensembl"/>
        </authorList>
    </citation>
    <scope>IDENTIFICATION</scope>
</reference>
<dbReference type="InParanoid" id="A0A7N4UXV2"/>
<dbReference type="RefSeq" id="XP_031803158.1">
    <property type="nucleotide sequence ID" value="XM_031947298.1"/>
</dbReference>
<dbReference type="Proteomes" id="UP000007648">
    <property type="component" value="Unassembled WGS sequence"/>
</dbReference>
<evidence type="ECO:0000256" key="5">
    <source>
        <dbReference type="ARBA" id="ARBA00023180"/>
    </source>
</evidence>
<proteinExistence type="predicted"/>
<dbReference type="InterPro" id="IPR051110">
    <property type="entry name" value="Ly-6/neurotoxin-like_GPI-ap"/>
</dbReference>
<dbReference type="SUPFAM" id="SSF57302">
    <property type="entry name" value="Snake toxin-like"/>
    <property type="match status" value="1"/>
</dbReference>
<accession>A0A7N4UXV2</accession>
<dbReference type="InterPro" id="IPR045860">
    <property type="entry name" value="Snake_toxin-like_sf"/>
</dbReference>
<dbReference type="Ensembl" id="ENSSHAT00000050770.1">
    <property type="protein sequence ID" value="ENSSHAP00000024298.1"/>
    <property type="gene ID" value="ENSSHAG00000024093.1"/>
</dbReference>
<dbReference type="InterPro" id="IPR016054">
    <property type="entry name" value="LY6_UPA_recep-like"/>
</dbReference>
<gene>
    <name evidence="8" type="primary">LOC100930503</name>
</gene>
<evidence type="ECO:0000256" key="3">
    <source>
        <dbReference type="ARBA" id="ARBA00022729"/>
    </source>
</evidence>
<keyword evidence="4" id="KW-0472">Membrane</keyword>